<gene>
    <name evidence="3" type="ORF">ANANG_G00043260</name>
</gene>
<keyword evidence="4" id="KW-1185">Reference proteome</keyword>
<feature type="signal peptide" evidence="2">
    <location>
        <begin position="1"/>
        <end position="18"/>
    </location>
</feature>
<dbReference type="InterPro" id="IPR030474">
    <property type="entry name" value="IL-6/GCSF/MGF"/>
</dbReference>
<organism evidence="3 4">
    <name type="scientific">Anguilla anguilla</name>
    <name type="common">European freshwater eel</name>
    <name type="synonym">Muraena anguilla</name>
    <dbReference type="NCBI Taxonomy" id="7936"/>
    <lineage>
        <taxon>Eukaryota</taxon>
        <taxon>Metazoa</taxon>
        <taxon>Chordata</taxon>
        <taxon>Craniata</taxon>
        <taxon>Vertebrata</taxon>
        <taxon>Euteleostomi</taxon>
        <taxon>Actinopterygii</taxon>
        <taxon>Neopterygii</taxon>
        <taxon>Teleostei</taxon>
        <taxon>Anguilliformes</taxon>
        <taxon>Anguillidae</taxon>
        <taxon>Anguilla</taxon>
    </lineage>
</organism>
<dbReference type="Gene3D" id="1.20.1250.10">
    <property type="match status" value="1"/>
</dbReference>
<dbReference type="InterPro" id="IPR009079">
    <property type="entry name" value="4_helix_cytokine-like_core"/>
</dbReference>
<protein>
    <recommendedName>
        <fullName evidence="5">Granulocyte colony-stimulating factor</fullName>
    </recommendedName>
</protein>
<proteinExistence type="inferred from homology"/>
<dbReference type="GO" id="GO:0006955">
    <property type="term" value="P:immune response"/>
    <property type="evidence" value="ECO:0007669"/>
    <property type="project" value="InterPro"/>
</dbReference>
<dbReference type="Proteomes" id="UP001044222">
    <property type="component" value="Unassembled WGS sequence"/>
</dbReference>
<comment type="similarity">
    <text evidence="1">Belongs to the IL-6 superfamily.</text>
</comment>
<keyword evidence="2" id="KW-0732">Signal</keyword>
<dbReference type="SMART" id="SM00126">
    <property type="entry name" value="IL6"/>
    <property type="match status" value="1"/>
</dbReference>
<accession>A0A9D3MW98</accession>
<evidence type="ECO:0000313" key="4">
    <source>
        <dbReference type="Proteomes" id="UP001044222"/>
    </source>
</evidence>
<dbReference type="EMBL" id="JAFIRN010000002">
    <property type="protein sequence ID" value="KAG5854932.1"/>
    <property type="molecule type" value="Genomic_DNA"/>
</dbReference>
<dbReference type="PANTHER" id="PTHR10511:SF2">
    <property type="entry name" value="GRANULOCYTE COLONY-STIMULATING FACTOR"/>
    <property type="match status" value="1"/>
</dbReference>
<dbReference type="GO" id="GO:0005125">
    <property type="term" value="F:cytokine activity"/>
    <property type="evidence" value="ECO:0007669"/>
    <property type="project" value="InterPro"/>
</dbReference>
<dbReference type="PANTHER" id="PTHR10511">
    <property type="entry name" value="GRANULOCYTE COLONY-STIMULATING FACTOR"/>
    <property type="match status" value="1"/>
</dbReference>
<sequence length="216" mass="24249">MNVYTFSLHCYLVGAVLAAPLTEFSLKDGALMERPDFLRAVEHSQSLVNKILKDIPDTHKSCVSSKSLTLHPTLQPISEPSNLQFMEDSLKIPRAPVLKGLSDEFTLEMCLKHISEGLQMYQDVLSTLHNRVSNPEKMKGMHADVRDLLAQITKMQELCRFETGAKYGGSGLASRLSGDFEVQVAAHLSLLQLQDFGRDVFRSLRNMTREEPDLDE</sequence>
<comment type="caution">
    <text evidence="3">The sequence shown here is derived from an EMBL/GenBank/DDBJ whole genome shotgun (WGS) entry which is preliminary data.</text>
</comment>
<dbReference type="GO" id="GO:0005576">
    <property type="term" value="C:extracellular region"/>
    <property type="evidence" value="ECO:0007669"/>
    <property type="project" value="InterPro"/>
</dbReference>
<dbReference type="AlphaFoldDB" id="A0A9D3MW98"/>
<name>A0A9D3MW98_ANGAN</name>
<dbReference type="SUPFAM" id="SSF47266">
    <property type="entry name" value="4-helical cytokines"/>
    <property type="match status" value="1"/>
</dbReference>
<feature type="chain" id="PRO_5039467925" description="Granulocyte colony-stimulating factor" evidence="2">
    <location>
        <begin position="19"/>
        <end position="216"/>
    </location>
</feature>
<dbReference type="InterPro" id="IPR040117">
    <property type="entry name" value="GCSF/MGF"/>
</dbReference>
<evidence type="ECO:0000256" key="1">
    <source>
        <dbReference type="ARBA" id="ARBA00007432"/>
    </source>
</evidence>
<dbReference type="GO" id="GO:0045639">
    <property type="term" value="P:positive regulation of myeloid cell differentiation"/>
    <property type="evidence" value="ECO:0007669"/>
    <property type="project" value="InterPro"/>
</dbReference>
<evidence type="ECO:0008006" key="5">
    <source>
        <dbReference type="Google" id="ProtNLM"/>
    </source>
</evidence>
<evidence type="ECO:0000256" key="2">
    <source>
        <dbReference type="SAM" id="SignalP"/>
    </source>
</evidence>
<evidence type="ECO:0000313" key="3">
    <source>
        <dbReference type="EMBL" id="KAG5854932.1"/>
    </source>
</evidence>
<reference evidence="3" key="1">
    <citation type="submission" date="2021-01" db="EMBL/GenBank/DDBJ databases">
        <title>A chromosome-scale assembly of European eel, Anguilla anguilla.</title>
        <authorList>
            <person name="Henkel C."/>
            <person name="Jong-Raadsen S.A."/>
            <person name="Dufour S."/>
            <person name="Weltzien F.-A."/>
            <person name="Palstra A.P."/>
            <person name="Pelster B."/>
            <person name="Spaink H.P."/>
            <person name="Van Den Thillart G.E."/>
            <person name="Jansen H."/>
            <person name="Zahm M."/>
            <person name="Klopp C."/>
            <person name="Cedric C."/>
            <person name="Louis A."/>
            <person name="Berthelot C."/>
            <person name="Parey E."/>
            <person name="Roest Crollius H."/>
            <person name="Montfort J."/>
            <person name="Robinson-Rechavi M."/>
            <person name="Bucao C."/>
            <person name="Bouchez O."/>
            <person name="Gislard M."/>
            <person name="Lluch J."/>
            <person name="Milhes M."/>
            <person name="Lampietro C."/>
            <person name="Lopez Roques C."/>
            <person name="Donnadieu C."/>
            <person name="Braasch I."/>
            <person name="Desvignes T."/>
            <person name="Postlethwait J."/>
            <person name="Bobe J."/>
            <person name="Guiguen Y."/>
            <person name="Dirks R."/>
        </authorList>
    </citation>
    <scope>NUCLEOTIDE SEQUENCE</scope>
    <source>
        <strain evidence="3">Tag_6206</strain>
        <tissue evidence="3">Liver</tissue>
    </source>
</reference>